<dbReference type="AlphaFoldDB" id="A0A6S6WNA7"/>
<evidence type="ECO:0000313" key="3">
    <source>
        <dbReference type="EMBL" id="CAB0151371.1"/>
    </source>
</evidence>
<organism evidence="3 4">
    <name type="scientific">Pseudidiomarina piscicola</name>
    <dbReference type="NCBI Taxonomy" id="2614830"/>
    <lineage>
        <taxon>Bacteria</taxon>
        <taxon>Pseudomonadati</taxon>
        <taxon>Pseudomonadota</taxon>
        <taxon>Gammaproteobacteria</taxon>
        <taxon>Alteromonadales</taxon>
        <taxon>Idiomarinaceae</taxon>
        <taxon>Pseudidiomarina</taxon>
    </lineage>
</organism>
<reference evidence="3 4" key="1">
    <citation type="submission" date="2020-02" db="EMBL/GenBank/DDBJ databases">
        <authorList>
            <person name="Rodrigo-Torres L."/>
            <person name="Arahal R. D."/>
            <person name="Lucena T."/>
        </authorList>
    </citation>
    <scope>NUCLEOTIDE SEQUENCE [LARGE SCALE GENOMIC DNA]</scope>
    <source>
        <strain evidence="3 4">CECT 9734</strain>
    </source>
</reference>
<protein>
    <recommendedName>
        <fullName evidence="2">SnoaL-like domain-containing protein</fullName>
    </recommendedName>
</protein>
<dbReference type="SUPFAM" id="SSF54427">
    <property type="entry name" value="NTF2-like"/>
    <property type="match status" value="1"/>
</dbReference>
<evidence type="ECO:0000259" key="2">
    <source>
        <dbReference type="Pfam" id="PF12680"/>
    </source>
</evidence>
<evidence type="ECO:0000313" key="4">
    <source>
        <dbReference type="Proteomes" id="UP000481517"/>
    </source>
</evidence>
<dbReference type="RefSeq" id="WP_173920742.1">
    <property type="nucleotide sequence ID" value="NZ_CADCXY010000004.1"/>
</dbReference>
<sequence>MRYVLLLLMTLASASVQASPEPIKQVEAFMAAFNAHDSERMADYVTDDVQWLSVNGAEIAVETSGKQALLEAMKGYFESCSSCQSRLIKLSASGSRVSTIEEASWLRNGQRRAQQSIAIYEFSNHLIRRVYYFPAD</sequence>
<dbReference type="Gene3D" id="3.10.450.50">
    <property type="match status" value="1"/>
</dbReference>
<keyword evidence="4" id="KW-1185">Reference proteome</keyword>
<dbReference type="InterPro" id="IPR037401">
    <property type="entry name" value="SnoaL-like"/>
</dbReference>
<gene>
    <name evidence="3" type="ORF">PSI9734_01760</name>
</gene>
<evidence type="ECO:0000256" key="1">
    <source>
        <dbReference type="SAM" id="SignalP"/>
    </source>
</evidence>
<dbReference type="Proteomes" id="UP000481517">
    <property type="component" value="Unassembled WGS sequence"/>
</dbReference>
<dbReference type="EMBL" id="CADCXY010000004">
    <property type="protein sequence ID" value="CAB0151371.1"/>
    <property type="molecule type" value="Genomic_DNA"/>
</dbReference>
<feature type="chain" id="PRO_5028958908" description="SnoaL-like domain-containing protein" evidence="1">
    <location>
        <begin position="19"/>
        <end position="136"/>
    </location>
</feature>
<accession>A0A6S6WNA7</accession>
<dbReference type="InterPro" id="IPR032710">
    <property type="entry name" value="NTF2-like_dom_sf"/>
</dbReference>
<feature type="signal peptide" evidence="1">
    <location>
        <begin position="1"/>
        <end position="18"/>
    </location>
</feature>
<feature type="domain" description="SnoaL-like" evidence="2">
    <location>
        <begin position="26"/>
        <end position="129"/>
    </location>
</feature>
<proteinExistence type="predicted"/>
<keyword evidence="1" id="KW-0732">Signal</keyword>
<name>A0A6S6WNA7_9GAMM</name>
<dbReference type="Pfam" id="PF12680">
    <property type="entry name" value="SnoaL_2"/>
    <property type="match status" value="1"/>
</dbReference>